<dbReference type="OrthoDB" id="5294829at2"/>
<dbReference type="EMBL" id="PPCN01000014">
    <property type="protein sequence ID" value="POF28411.1"/>
    <property type="molecule type" value="Genomic_DNA"/>
</dbReference>
<comment type="caution">
    <text evidence="2">The sequence shown here is derived from an EMBL/GenBank/DDBJ whole genome shotgun (WGS) entry which is preliminary data.</text>
</comment>
<keyword evidence="3" id="KW-1185">Reference proteome</keyword>
<protein>
    <recommendedName>
        <fullName evidence="1">UPF0311 protein CLV41_11482</fullName>
    </recommendedName>
</protein>
<dbReference type="Proteomes" id="UP000236959">
    <property type="component" value="Unassembled WGS sequence"/>
</dbReference>
<dbReference type="RefSeq" id="WP_103225020.1">
    <property type="nucleotide sequence ID" value="NZ_PPCN01000014.1"/>
</dbReference>
<dbReference type="Gene3D" id="2.40.160.20">
    <property type="match status" value="1"/>
</dbReference>
<evidence type="ECO:0000313" key="2">
    <source>
        <dbReference type="EMBL" id="POF28411.1"/>
    </source>
</evidence>
<sequence>MSIPGLSHFCDLEVRLGPVMEMGPGRCGGRRIIPIIGGTVTGKVSGRVLDLGADWQTILADGSADIDTRYAFETDDGALIEIVNKGVRHGPPEILQALARGDDVDPALYYFRTTARLETGDARYQWVNRTIFVGTGRRLASAVLVSLFSVN</sequence>
<accession>A0A2S3UL46</accession>
<dbReference type="InterPro" id="IPR020915">
    <property type="entry name" value="UPF0311"/>
</dbReference>
<dbReference type="Pfam" id="PF11578">
    <property type="entry name" value="DUF3237"/>
    <property type="match status" value="1"/>
</dbReference>
<proteinExistence type="inferred from homology"/>
<organism evidence="2 3">
    <name type="scientific">Roseibium marinum</name>
    <dbReference type="NCBI Taxonomy" id="281252"/>
    <lineage>
        <taxon>Bacteria</taxon>
        <taxon>Pseudomonadati</taxon>
        <taxon>Pseudomonadota</taxon>
        <taxon>Alphaproteobacteria</taxon>
        <taxon>Hyphomicrobiales</taxon>
        <taxon>Stappiaceae</taxon>
        <taxon>Roseibium</taxon>
    </lineage>
</organism>
<evidence type="ECO:0000313" key="3">
    <source>
        <dbReference type="Proteomes" id="UP000236959"/>
    </source>
</evidence>
<dbReference type="PANTHER" id="PTHR37315">
    <property type="entry name" value="UPF0311 PROTEIN BLR7842"/>
    <property type="match status" value="1"/>
</dbReference>
<gene>
    <name evidence="2" type="ORF">CLV41_11482</name>
</gene>
<evidence type="ECO:0000256" key="1">
    <source>
        <dbReference type="HAMAP-Rule" id="MF_00775"/>
    </source>
</evidence>
<name>A0A2S3UL46_9HYPH</name>
<dbReference type="HAMAP" id="MF_00775">
    <property type="entry name" value="UPF0311"/>
    <property type="match status" value="1"/>
</dbReference>
<reference evidence="2 3" key="1">
    <citation type="submission" date="2018-01" db="EMBL/GenBank/DDBJ databases">
        <title>Genomic Encyclopedia of Archaeal and Bacterial Type Strains, Phase II (KMG-II): from individual species to whole genera.</title>
        <authorList>
            <person name="Goeker M."/>
        </authorList>
    </citation>
    <scope>NUCLEOTIDE SEQUENCE [LARGE SCALE GENOMIC DNA]</scope>
    <source>
        <strain evidence="2 3">DSM 17023</strain>
    </source>
</reference>
<dbReference type="AlphaFoldDB" id="A0A2S3UL46"/>
<comment type="similarity">
    <text evidence="1">Belongs to the UPF0311 family.</text>
</comment>
<dbReference type="PANTHER" id="PTHR37315:SF1">
    <property type="entry name" value="UPF0311 PROTEIN BLR7842"/>
    <property type="match status" value="1"/>
</dbReference>